<dbReference type="GO" id="GO:1990404">
    <property type="term" value="F:NAD+-protein mono-ADP-ribosyltransferase activity"/>
    <property type="evidence" value="ECO:0007669"/>
    <property type="project" value="TreeGrafter"/>
</dbReference>
<protein>
    <recommendedName>
        <fullName evidence="1">Poly [ADP-ribose] polymerase</fullName>
        <shortName evidence="1">PARP</shortName>
        <ecNumber evidence="1">2.4.2.-</ecNumber>
    </recommendedName>
</protein>
<proteinExistence type="predicted"/>
<evidence type="ECO:0000256" key="1">
    <source>
        <dbReference type="RuleBase" id="RU362114"/>
    </source>
</evidence>
<dbReference type="PROSITE" id="PS51059">
    <property type="entry name" value="PARP_CATALYTIC"/>
    <property type="match status" value="1"/>
</dbReference>
<dbReference type="InterPro" id="IPR051712">
    <property type="entry name" value="ARTD-AVP"/>
</dbReference>
<dbReference type="Pfam" id="PF00644">
    <property type="entry name" value="PARP"/>
    <property type="match status" value="1"/>
</dbReference>
<feature type="domain" description="PARP catalytic" evidence="2">
    <location>
        <begin position="1"/>
        <end position="219"/>
    </location>
</feature>
<dbReference type="PANTHER" id="PTHR45740">
    <property type="entry name" value="POLY [ADP-RIBOSE] POLYMERASE"/>
    <property type="match status" value="1"/>
</dbReference>
<dbReference type="SUPFAM" id="SSF56399">
    <property type="entry name" value="ADP-ribosylation"/>
    <property type="match status" value="1"/>
</dbReference>
<dbReference type="GeneID" id="113209532"/>
<dbReference type="Gene3D" id="3.90.228.10">
    <property type="match status" value="1"/>
</dbReference>
<dbReference type="Proteomes" id="UP000504606">
    <property type="component" value="Unplaced"/>
</dbReference>
<dbReference type="InterPro" id="IPR012317">
    <property type="entry name" value="Poly(ADP-ribose)pol_cat_dom"/>
</dbReference>
<dbReference type="GO" id="GO:0003950">
    <property type="term" value="F:NAD+ poly-ADP-ribosyltransferase activity"/>
    <property type="evidence" value="ECO:0007669"/>
    <property type="project" value="UniProtKB-UniRule"/>
</dbReference>
<accession>A0A6J1SPN7</accession>
<dbReference type="AlphaFoldDB" id="A0A6J1SPN7"/>
<evidence type="ECO:0000313" key="3">
    <source>
        <dbReference type="Proteomes" id="UP000504606"/>
    </source>
</evidence>
<evidence type="ECO:0000313" key="4">
    <source>
        <dbReference type="RefSeq" id="XP_026282877.1"/>
    </source>
</evidence>
<dbReference type="EC" id="2.4.2.-" evidence="1"/>
<reference evidence="4" key="1">
    <citation type="submission" date="2025-08" db="UniProtKB">
        <authorList>
            <consortium name="RefSeq"/>
        </authorList>
    </citation>
    <scope>IDENTIFICATION</scope>
    <source>
        <tissue evidence="4">Whole organism</tissue>
    </source>
</reference>
<keyword evidence="1" id="KW-0328">Glycosyltransferase</keyword>
<gene>
    <name evidence="4" type="primary">LOC113209532</name>
</gene>
<dbReference type="RefSeq" id="XP_026282877.1">
    <property type="nucleotide sequence ID" value="XM_026427092.2"/>
</dbReference>
<sequence length="229" mass="26347">MSVTNECAYRHQLSTDNSEYEEVSAFFLKSAKGKDFVLSIEAIEKVNNHALQLLFDSNKANYKELYGDCKIVKLFHGTKCMNIPSIVRDNFNISLHGRNKGRRLYGAGVNFTAFAASASYYCDEDEQVKQMLLCSVLVSNILEVPEATNMWLTLTKPPYIQGTNLRYDTTARNKKTMDVIVKYEDHTFYPAFVISFRKHNNPPVQRSPRVVHDIVHPPHNFFPEFRPKQ</sequence>
<dbReference type="GO" id="GO:0005634">
    <property type="term" value="C:nucleus"/>
    <property type="evidence" value="ECO:0007669"/>
    <property type="project" value="TreeGrafter"/>
</dbReference>
<dbReference type="PANTHER" id="PTHR45740:SF2">
    <property type="entry name" value="POLY [ADP-RIBOSE] POLYMERASE"/>
    <property type="match status" value="1"/>
</dbReference>
<dbReference type="OrthoDB" id="6133115at2759"/>
<keyword evidence="1" id="KW-0808">Transferase</keyword>
<evidence type="ECO:0000259" key="2">
    <source>
        <dbReference type="PROSITE" id="PS51059"/>
    </source>
</evidence>
<organism evidence="3 4">
    <name type="scientific">Frankliniella occidentalis</name>
    <name type="common">Western flower thrips</name>
    <name type="synonym">Euthrips occidentalis</name>
    <dbReference type="NCBI Taxonomy" id="133901"/>
    <lineage>
        <taxon>Eukaryota</taxon>
        <taxon>Metazoa</taxon>
        <taxon>Ecdysozoa</taxon>
        <taxon>Arthropoda</taxon>
        <taxon>Hexapoda</taxon>
        <taxon>Insecta</taxon>
        <taxon>Pterygota</taxon>
        <taxon>Neoptera</taxon>
        <taxon>Paraneoptera</taxon>
        <taxon>Thysanoptera</taxon>
        <taxon>Terebrantia</taxon>
        <taxon>Thripoidea</taxon>
        <taxon>Thripidae</taxon>
        <taxon>Frankliniella</taxon>
    </lineage>
</organism>
<keyword evidence="1" id="KW-0520">NAD</keyword>
<name>A0A6J1SPN7_FRAOC</name>
<keyword evidence="3" id="KW-1185">Reference proteome</keyword>
<dbReference type="KEGG" id="foc:113209532"/>